<name>A0A9Q5I5V4_SANBA</name>
<evidence type="ECO:0000313" key="2">
    <source>
        <dbReference type="EMBL" id="OCB92233.1"/>
    </source>
</evidence>
<feature type="chain" id="PRO_5040467419" evidence="1">
    <location>
        <begin position="25"/>
        <end position="142"/>
    </location>
</feature>
<evidence type="ECO:0000313" key="3">
    <source>
        <dbReference type="Proteomes" id="UP000757232"/>
    </source>
</evidence>
<comment type="caution">
    <text evidence="2">The sequence shown here is derived from an EMBL/GenBank/DDBJ whole genome shotgun (WGS) entry which is preliminary data.</text>
</comment>
<proteinExistence type="predicted"/>
<reference evidence="2" key="1">
    <citation type="submission" date="2016-06" db="EMBL/GenBank/DDBJ databases">
        <title>Draft Genome sequence of the fungus Inonotus baumii.</title>
        <authorList>
            <person name="Zhu H."/>
            <person name="Lin W."/>
        </authorList>
    </citation>
    <scope>NUCLEOTIDE SEQUENCE</scope>
    <source>
        <strain evidence="2">821</strain>
    </source>
</reference>
<keyword evidence="3" id="KW-1185">Reference proteome</keyword>
<dbReference type="PROSITE" id="PS51257">
    <property type="entry name" value="PROKAR_LIPOPROTEIN"/>
    <property type="match status" value="1"/>
</dbReference>
<accession>A0A9Q5I5V4</accession>
<gene>
    <name evidence="2" type="ORF">A7U60_g362</name>
</gene>
<evidence type="ECO:0000256" key="1">
    <source>
        <dbReference type="SAM" id="SignalP"/>
    </source>
</evidence>
<dbReference type="AlphaFoldDB" id="A0A9Q5I5V4"/>
<dbReference type="Proteomes" id="UP000757232">
    <property type="component" value="Unassembled WGS sequence"/>
</dbReference>
<protein>
    <submittedName>
        <fullName evidence="2">Uncharacterized protein</fullName>
    </submittedName>
</protein>
<dbReference type="EMBL" id="LNZH02000011">
    <property type="protein sequence ID" value="OCB92233.1"/>
    <property type="molecule type" value="Genomic_DNA"/>
</dbReference>
<organism evidence="2 3">
    <name type="scientific">Sanghuangporus baumii</name>
    <name type="common">Phellinus baumii</name>
    <dbReference type="NCBI Taxonomy" id="108892"/>
    <lineage>
        <taxon>Eukaryota</taxon>
        <taxon>Fungi</taxon>
        <taxon>Dikarya</taxon>
        <taxon>Basidiomycota</taxon>
        <taxon>Agaricomycotina</taxon>
        <taxon>Agaricomycetes</taxon>
        <taxon>Hymenochaetales</taxon>
        <taxon>Hymenochaetaceae</taxon>
        <taxon>Sanghuangporus</taxon>
    </lineage>
</organism>
<feature type="signal peptide" evidence="1">
    <location>
        <begin position="1"/>
        <end position="24"/>
    </location>
</feature>
<sequence length="142" mass="14974">MTTFSVRPFACLALILSATGGVFALVACDSGQIALGTIFVHVTIHNVRAIAFKKKQLYNILRPFETQEAAIFDSSCSSLDFKVGGTDDNICGSYSGGSSVDCDASGIPQAGVLSNGTTFGNCVSNVHDCDNINKVQFCCDFL</sequence>
<keyword evidence="1" id="KW-0732">Signal</keyword>